<evidence type="ECO:0000313" key="3">
    <source>
        <dbReference type="EMBL" id="WDF05551.1"/>
    </source>
</evidence>
<dbReference type="PANTHER" id="PTHR34512">
    <property type="entry name" value="CELL SURFACE PROTEIN"/>
    <property type="match status" value="1"/>
</dbReference>
<feature type="signal peptide" evidence="2">
    <location>
        <begin position="1"/>
        <end position="20"/>
    </location>
</feature>
<dbReference type="Gene3D" id="2.130.10.10">
    <property type="entry name" value="YVTN repeat-like/Quinoprotein amine dehydrogenase"/>
    <property type="match status" value="1"/>
</dbReference>
<evidence type="ECO:0008006" key="5">
    <source>
        <dbReference type="Google" id="ProtNLM"/>
    </source>
</evidence>
<evidence type="ECO:0000256" key="1">
    <source>
        <dbReference type="SAM" id="MobiDB-lite"/>
    </source>
</evidence>
<keyword evidence="2" id="KW-0732">Signal</keyword>
<feature type="compositionally biased region" description="Low complexity" evidence="1">
    <location>
        <begin position="22"/>
        <end position="31"/>
    </location>
</feature>
<organism evidence="3 4">
    <name type="scientific">Shouchella hunanensis</name>
    <dbReference type="NCBI Taxonomy" id="766894"/>
    <lineage>
        <taxon>Bacteria</taxon>
        <taxon>Bacillati</taxon>
        <taxon>Bacillota</taxon>
        <taxon>Bacilli</taxon>
        <taxon>Bacillales</taxon>
        <taxon>Bacillaceae</taxon>
        <taxon>Shouchella</taxon>
    </lineage>
</organism>
<dbReference type="PANTHER" id="PTHR34512:SF30">
    <property type="entry name" value="OUTER MEMBRANE PROTEIN ASSEMBLY FACTOR BAMB"/>
    <property type="match status" value="1"/>
</dbReference>
<name>A0ABY7WBQ5_9BACI</name>
<proteinExistence type="predicted"/>
<dbReference type="Proteomes" id="UP001215143">
    <property type="component" value="Chromosome"/>
</dbReference>
<sequence length="458" mass="52306">MQKALKVVVVASMTSTLLIACSNDENASSDSNDSEELTEEQVGSSEGLPERRDFDSDDEEDGEDEEEDEDEESLSQPTSSEVLMHFDDAELIDFDDIDDNYAKTISQEGGIDNVVYYGDNELLTSEFGKGAYLYDINEGDTVWQDTYFHTNGYLKYRNNLLYTNNLEGQIAAVDIWTGETQRTYEYRTEEDGAAIPTDIFIFDSLLAINFEQMLKVYDLETTEQLWEIEFSTHSNFLEVDNLLMFETFDSDVVALNKDTGEEEWRINEPNSYSSGGGEQPFVVDDTLYVFSENFADTFKLELYDLTTQNKKDSVELDGRFFAREEPVVAEETIFYSSNTDYTNGDIVALEKSLDQERWRIGSEGYIKQQLLYDNGFLYVIVKPDGEYGELSHLVVIEEESGDIVLRTEIGRFERSMAQHPEENAYIDNGKLHIFLSEGGNKGSFRIYEPTGEINRSFE</sequence>
<dbReference type="RefSeq" id="WP_274273404.1">
    <property type="nucleotide sequence ID" value="NZ_CP117834.1"/>
</dbReference>
<evidence type="ECO:0000256" key="2">
    <source>
        <dbReference type="SAM" id="SignalP"/>
    </source>
</evidence>
<reference evidence="3 4" key="1">
    <citation type="submission" date="2023-02" db="EMBL/GenBank/DDBJ databases">
        <authorList>
            <person name="Liu G."/>
        </authorList>
    </citation>
    <scope>NUCLEOTIDE SEQUENCE [LARGE SCALE GENOMIC DNA]</scope>
    <source>
        <strain evidence="3 4">DSM 23008</strain>
    </source>
</reference>
<dbReference type="InterPro" id="IPR011047">
    <property type="entry name" value="Quinoprotein_ADH-like_sf"/>
</dbReference>
<feature type="compositionally biased region" description="Acidic residues" evidence="1">
    <location>
        <begin position="55"/>
        <end position="73"/>
    </location>
</feature>
<dbReference type="PROSITE" id="PS51257">
    <property type="entry name" value="PROKAR_LIPOPROTEIN"/>
    <property type="match status" value="1"/>
</dbReference>
<dbReference type="InterPro" id="IPR015943">
    <property type="entry name" value="WD40/YVTN_repeat-like_dom_sf"/>
</dbReference>
<keyword evidence="4" id="KW-1185">Reference proteome</keyword>
<dbReference type="EMBL" id="CP117834">
    <property type="protein sequence ID" value="WDF05551.1"/>
    <property type="molecule type" value="Genomic_DNA"/>
</dbReference>
<dbReference type="SUPFAM" id="SSF50998">
    <property type="entry name" value="Quinoprotein alcohol dehydrogenase-like"/>
    <property type="match status" value="2"/>
</dbReference>
<feature type="chain" id="PRO_5045858809" description="Outer membrane protein assembly factor BamB" evidence="2">
    <location>
        <begin position="21"/>
        <end position="458"/>
    </location>
</feature>
<gene>
    <name evidence="3" type="ORF">PQ477_08970</name>
</gene>
<evidence type="ECO:0000313" key="4">
    <source>
        <dbReference type="Proteomes" id="UP001215143"/>
    </source>
</evidence>
<accession>A0ABY7WBQ5</accession>
<protein>
    <recommendedName>
        <fullName evidence="5">Outer membrane protein assembly factor BamB</fullName>
    </recommendedName>
</protein>
<feature type="region of interest" description="Disordered" evidence="1">
    <location>
        <begin position="21"/>
        <end position="82"/>
    </location>
</feature>